<feature type="compositionally biased region" description="Basic and acidic residues" evidence="4">
    <location>
        <begin position="123"/>
        <end position="198"/>
    </location>
</feature>
<dbReference type="EMBL" id="JASXSX010000001">
    <property type="protein sequence ID" value="MDT3767489.1"/>
    <property type="molecule type" value="Genomic_DNA"/>
</dbReference>
<feature type="signal peptide" evidence="5">
    <location>
        <begin position="1"/>
        <end position="19"/>
    </location>
</feature>
<dbReference type="Pfam" id="PF01297">
    <property type="entry name" value="ZnuA"/>
    <property type="match status" value="1"/>
</dbReference>
<reference evidence="6 7" key="1">
    <citation type="submission" date="2023-06" db="EMBL/GenBank/DDBJ databases">
        <title>Draft genome sequence of Gleimia hominis type strain CCUG 57540T.</title>
        <authorList>
            <person name="Salva-Serra F."/>
            <person name="Cardew S."/>
            <person name="Jensie Markopoulos S."/>
            <person name="Ohlen M."/>
            <person name="Inganas E."/>
            <person name="Svensson-Stadler L."/>
            <person name="Moore E.R.B."/>
        </authorList>
    </citation>
    <scope>NUCLEOTIDE SEQUENCE [LARGE SCALE GENOMIC DNA]</scope>
    <source>
        <strain evidence="6 7">CCUG 57540</strain>
    </source>
</reference>
<keyword evidence="2" id="KW-0813">Transport</keyword>
<comment type="caution">
    <text evidence="6">The sequence shown here is derived from an EMBL/GenBank/DDBJ whole genome shotgun (WGS) entry which is preliminary data.</text>
</comment>
<dbReference type="Gene3D" id="3.40.50.1980">
    <property type="entry name" value="Nitrogenase molybdenum iron protein domain"/>
    <property type="match status" value="3"/>
</dbReference>
<evidence type="ECO:0000256" key="2">
    <source>
        <dbReference type="ARBA" id="ARBA00022448"/>
    </source>
</evidence>
<feature type="chain" id="PRO_5045843439" evidence="5">
    <location>
        <begin position="20"/>
        <end position="378"/>
    </location>
</feature>
<evidence type="ECO:0000256" key="3">
    <source>
        <dbReference type="ARBA" id="ARBA00022729"/>
    </source>
</evidence>
<name>A0ABU3IAS6_9ACTO</name>
<evidence type="ECO:0000256" key="4">
    <source>
        <dbReference type="SAM" id="MobiDB-lite"/>
    </source>
</evidence>
<evidence type="ECO:0000313" key="7">
    <source>
        <dbReference type="Proteomes" id="UP001247542"/>
    </source>
</evidence>
<protein>
    <submittedName>
        <fullName evidence="6">Metal ABC transporter substrate-binding protein</fullName>
    </submittedName>
</protein>
<comment type="similarity">
    <text evidence="1">Belongs to the bacterial solute-binding protein 9 family.</text>
</comment>
<evidence type="ECO:0000256" key="1">
    <source>
        <dbReference type="ARBA" id="ARBA00011028"/>
    </source>
</evidence>
<feature type="region of interest" description="Disordered" evidence="4">
    <location>
        <begin position="123"/>
        <end position="210"/>
    </location>
</feature>
<dbReference type="InterPro" id="IPR050492">
    <property type="entry name" value="Bact_metal-bind_prot9"/>
</dbReference>
<sequence length="378" mass="41106">MRFKTRIFSGLAVAALALAGCSAGSDSSKAQTLDIRTAIYPLEYIAKSVGGDHVKVTSLTPPNVEAHDLELSPKTVAGLSNADSVIYLRKFQPAVDAAVDQTSSTKSLDITSAAHLLPANEDEHAHDHAEGEHDHGHGDDAEHDEHSDEAHEHGEEADHAEAGHDEHEHGHDDDADHAEAGHDEHGHGDDADHEEHDHEHHHHHDVGGMDPHFWLDPDRMVSVAQQVSDHLSEIDKAHAADYQKNLESLKKQLKDLSGTMTSSFKSCKRENFIVSHEAFGYLAQKTGLKQIGVSGIEPEVAPSPARLNEIAKIVKETGTTTLYTEIAISPKVIKVLANDLGVKTTTLDPLENQPKDGEDYLSVMKKNIEVLQAGLECQ</sequence>
<keyword evidence="7" id="KW-1185">Reference proteome</keyword>
<gene>
    <name evidence="6" type="ORF">QS713_05355</name>
</gene>
<evidence type="ECO:0000313" key="6">
    <source>
        <dbReference type="EMBL" id="MDT3767489.1"/>
    </source>
</evidence>
<dbReference type="RefSeq" id="WP_313273087.1">
    <property type="nucleotide sequence ID" value="NZ_JASXSX010000001.1"/>
</dbReference>
<accession>A0ABU3IAS6</accession>
<dbReference type="InterPro" id="IPR006127">
    <property type="entry name" value="ZnuA-like"/>
</dbReference>
<dbReference type="SUPFAM" id="SSF53807">
    <property type="entry name" value="Helical backbone' metal receptor"/>
    <property type="match status" value="1"/>
</dbReference>
<dbReference type="PANTHER" id="PTHR42953:SF3">
    <property type="entry name" value="HIGH-AFFINITY ZINC UPTAKE SYSTEM PROTEIN ZNUA"/>
    <property type="match status" value="1"/>
</dbReference>
<proteinExistence type="inferred from homology"/>
<keyword evidence="3 5" id="KW-0732">Signal</keyword>
<dbReference type="PANTHER" id="PTHR42953">
    <property type="entry name" value="HIGH-AFFINITY ZINC UPTAKE SYSTEM PROTEIN ZNUA-RELATED"/>
    <property type="match status" value="1"/>
</dbReference>
<evidence type="ECO:0000256" key="5">
    <source>
        <dbReference type="SAM" id="SignalP"/>
    </source>
</evidence>
<dbReference type="PROSITE" id="PS51257">
    <property type="entry name" value="PROKAR_LIPOPROTEIN"/>
    <property type="match status" value="1"/>
</dbReference>
<organism evidence="6 7">
    <name type="scientific">Gleimia hominis</name>
    <dbReference type="NCBI Taxonomy" id="595468"/>
    <lineage>
        <taxon>Bacteria</taxon>
        <taxon>Bacillati</taxon>
        <taxon>Actinomycetota</taxon>
        <taxon>Actinomycetes</taxon>
        <taxon>Actinomycetales</taxon>
        <taxon>Actinomycetaceae</taxon>
        <taxon>Gleimia</taxon>
    </lineage>
</organism>
<dbReference type="Proteomes" id="UP001247542">
    <property type="component" value="Unassembled WGS sequence"/>
</dbReference>